<evidence type="ECO:0000313" key="2">
    <source>
        <dbReference type="Proteomes" id="UP000217507"/>
    </source>
</evidence>
<dbReference type="Proteomes" id="UP000217507">
    <property type="component" value="Chromosome"/>
</dbReference>
<accession>A0A1Z4KIP0</accession>
<reference evidence="1 2" key="1">
    <citation type="submission" date="2017-06" db="EMBL/GenBank/DDBJ databases">
        <title>Genome sequencing of cyanobaciteial culture collection at National Institute for Environmental Studies (NIES).</title>
        <authorList>
            <person name="Hirose Y."/>
            <person name="Shimura Y."/>
            <person name="Fujisawa T."/>
            <person name="Nakamura Y."/>
            <person name="Kawachi M."/>
        </authorList>
    </citation>
    <scope>NUCLEOTIDE SEQUENCE [LARGE SCALE GENOMIC DNA]</scope>
    <source>
        <strain evidence="1 2">NIES-23</strain>
    </source>
</reference>
<dbReference type="EMBL" id="AP018216">
    <property type="protein sequence ID" value="BAY68845.1"/>
    <property type="molecule type" value="Genomic_DNA"/>
</dbReference>
<dbReference type="AlphaFoldDB" id="A0A1Z4KIP0"/>
<sequence>MGSMIQITIMAMALPIERNLVAESKRSEFRFLTDARGKFPDSPV</sequence>
<organism evidence="1 2">
    <name type="scientific">Trichormus variabilis NIES-23</name>
    <dbReference type="NCBI Taxonomy" id="1973479"/>
    <lineage>
        <taxon>Bacteria</taxon>
        <taxon>Bacillati</taxon>
        <taxon>Cyanobacteriota</taxon>
        <taxon>Cyanophyceae</taxon>
        <taxon>Nostocales</taxon>
        <taxon>Nostocaceae</taxon>
        <taxon>Trichormus</taxon>
    </lineage>
</organism>
<gene>
    <name evidence="1" type="ORF">NIES23_16350</name>
</gene>
<name>A0A1Z4KIP0_ANAVA</name>
<evidence type="ECO:0000313" key="1">
    <source>
        <dbReference type="EMBL" id="BAY68845.1"/>
    </source>
</evidence>
<proteinExistence type="predicted"/>
<protein>
    <submittedName>
        <fullName evidence="1">Uncharacterized protein</fullName>
    </submittedName>
</protein>